<dbReference type="Proteomes" id="UP000694542">
    <property type="component" value="Chromosome 16"/>
</dbReference>
<evidence type="ECO:0000313" key="6">
    <source>
        <dbReference type="Proteomes" id="UP000694542"/>
    </source>
</evidence>
<gene>
    <name evidence="5" type="primary">LYPD8</name>
</gene>
<dbReference type="PANTHER" id="PTHR20914">
    <property type="entry name" value="LY6/PLAUR DOMAIN-CONTAINING PROTEIN 8"/>
    <property type="match status" value="1"/>
</dbReference>
<evidence type="ECO:0000259" key="4">
    <source>
        <dbReference type="Pfam" id="PF00021"/>
    </source>
</evidence>
<reference evidence="5" key="2">
    <citation type="submission" date="2025-08" db="UniProtKB">
        <authorList>
            <consortium name="Ensembl"/>
        </authorList>
    </citation>
    <scope>IDENTIFICATION</scope>
</reference>
<dbReference type="PROSITE" id="PS51257">
    <property type="entry name" value="PROKAR_LIPOPROTEIN"/>
    <property type="match status" value="1"/>
</dbReference>
<comment type="subcellular location">
    <subcellularLocation>
        <location evidence="1">Secreted</location>
    </subcellularLocation>
</comment>
<dbReference type="GO" id="GO:0005576">
    <property type="term" value="C:extracellular region"/>
    <property type="evidence" value="ECO:0007669"/>
    <property type="project" value="UniProtKB-SubCell"/>
</dbReference>
<dbReference type="CDD" id="cd23569">
    <property type="entry name" value="TFP_LU_ECD_LYPD8_rpt2"/>
    <property type="match status" value="1"/>
</dbReference>
<dbReference type="CDD" id="cd23568">
    <property type="entry name" value="TFP_LU_ECD_LYPD8_rpt1"/>
    <property type="match status" value="1"/>
</dbReference>
<evidence type="ECO:0000256" key="1">
    <source>
        <dbReference type="ARBA" id="ARBA00004613"/>
    </source>
</evidence>
<sequence length="358" mass="38921">MKTFSGTLYQSLLTLGILGSCPMAFHVRVWSVENMRPLWAHCPQRSLSVLWVFPLGNGAQCGESNGGGSISQPQVWGVPEGRDAIPTILWRVWMWCFVQSTVYKCPLNVDSAAHLVSPESLSCVQCNSVTNPCENSSVSQCPGNANASCTSLVASFSQDPDHIYQDKACSVDNCLKERDMVETIIVRVSDTEYFHFTSQCCQGKKCNDTSNAQAPPLEDSSSNIECPACYGSNESSCSVKSRKCHKEEQCVDLVAEFKNETKKLVLKGCSKIRNSTCQFLSAENQTIGGIIFRKFKCVDGFSASSTAIRNYPPTNPPVSNSSTSSAPNSNKPTSLDSGSRVSFTPAAFGSLLLLRLLL</sequence>
<dbReference type="SUPFAM" id="SSF57302">
    <property type="entry name" value="Snake toxin-like"/>
    <property type="match status" value="1"/>
</dbReference>
<protein>
    <submittedName>
        <fullName evidence="5">LY6/PLAUR domain containing 8</fullName>
    </submittedName>
</protein>
<feature type="compositionally biased region" description="Low complexity" evidence="3">
    <location>
        <begin position="317"/>
        <end position="334"/>
    </location>
</feature>
<dbReference type="AlphaFoldDB" id="A0A8C0YYF3"/>
<feature type="region of interest" description="Disordered" evidence="3">
    <location>
        <begin position="309"/>
        <end position="339"/>
    </location>
</feature>
<accession>A0A8C0YYF3</accession>
<evidence type="ECO:0000256" key="2">
    <source>
        <dbReference type="ARBA" id="ARBA00022525"/>
    </source>
</evidence>
<dbReference type="Gene3D" id="2.10.60.10">
    <property type="entry name" value="CD59"/>
    <property type="match status" value="1"/>
</dbReference>
<reference evidence="5" key="1">
    <citation type="submission" date="2018-10" db="EMBL/GenBank/DDBJ databases">
        <title>De novo assembly of a Great Dane genome.</title>
        <authorList>
            <person name="Kidd J.M."/>
            <person name="Pendleton A.L."/>
            <person name="Shen F."/>
            <person name="Emery S."/>
        </authorList>
    </citation>
    <scope>NUCLEOTIDE SEQUENCE [LARGE SCALE GENOMIC DNA]</scope>
    <source>
        <strain evidence="5">Great Dane</strain>
    </source>
</reference>
<evidence type="ECO:0000313" key="5">
    <source>
        <dbReference type="Ensembl" id="ENSCAFP00040023189.1"/>
    </source>
</evidence>
<dbReference type="OrthoDB" id="9838086at2759"/>
<dbReference type="InterPro" id="IPR045860">
    <property type="entry name" value="Snake_toxin-like_sf"/>
</dbReference>
<dbReference type="Ensembl" id="ENSCAFT00040026696.1">
    <property type="protein sequence ID" value="ENSCAFP00040023189.1"/>
    <property type="gene ID" value="ENSCAFG00040014488.1"/>
</dbReference>
<feature type="domain" description="UPAR/Ly6" evidence="4">
    <location>
        <begin position="223"/>
        <end position="297"/>
    </location>
</feature>
<organism evidence="5 6">
    <name type="scientific">Canis lupus familiaris</name>
    <name type="common">Dog</name>
    <name type="synonym">Canis familiaris</name>
    <dbReference type="NCBI Taxonomy" id="9615"/>
    <lineage>
        <taxon>Eukaryota</taxon>
        <taxon>Metazoa</taxon>
        <taxon>Chordata</taxon>
        <taxon>Craniata</taxon>
        <taxon>Vertebrata</taxon>
        <taxon>Euteleostomi</taxon>
        <taxon>Mammalia</taxon>
        <taxon>Eutheria</taxon>
        <taxon>Laurasiatheria</taxon>
        <taxon>Carnivora</taxon>
        <taxon>Caniformia</taxon>
        <taxon>Canidae</taxon>
        <taxon>Canis</taxon>
    </lineage>
</organism>
<dbReference type="PANTHER" id="PTHR20914:SF2">
    <property type="entry name" value="LY6_PLAUR DOMAIN-CONTAINING PROTEIN 8"/>
    <property type="match status" value="1"/>
</dbReference>
<name>A0A8C0YYF3_CANLF</name>
<feature type="domain" description="UPAR/Ly6" evidence="4">
    <location>
        <begin position="120"/>
        <end position="208"/>
    </location>
</feature>
<dbReference type="Pfam" id="PF00021">
    <property type="entry name" value="UPAR_LY6"/>
    <property type="match status" value="2"/>
</dbReference>
<dbReference type="InterPro" id="IPR050918">
    <property type="entry name" value="CNF-like_PLA2_Inhibitor"/>
</dbReference>
<evidence type="ECO:0000256" key="3">
    <source>
        <dbReference type="SAM" id="MobiDB-lite"/>
    </source>
</evidence>
<keyword evidence="2" id="KW-0964">Secreted</keyword>
<proteinExistence type="predicted"/>
<dbReference type="InterPro" id="IPR016054">
    <property type="entry name" value="LY6_UPA_recep-like"/>
</dbReference>